<evidence type="ECO:0000259" key="6">
    <source>
        <dbReference type="PROSITE" id="PS50070"/>
    </source>
</evidence>
<reference evidence="8" key="1">
    <citation type="journal article" date="2017" name="bioRxiv">
        <title>Comparative analysis of the genomes of Stylophora pistillata and Acropora digitifera provides evidence for extensive differences between species of corals.</title>
        <authorList>
            <person name="Voolstra C.R."/>
            <person name="Li Y."/>
            <person name="Liew Y.J."/>
            <person name="Baumgarten S."/>
            <person name="Zoccola D."/>
            <person name="Flot J.-F."/>
            <person name="Tambutte S."/>
            <person name="Allemand D."/>
            <person name="Aranda M."/>
        </authorList>
    </citation>
    <scope>NUCLEOTIDE SEQUENCE [LARGE SCALE GENOMIC DNA]</scope>
</reference>
<evidence type="ECO:0000256" key="4">
    <source>
        <dbReference type="SAM" id="MobiDB-lite"/>
    </source>
</evidence>
<dbReference type="SMART" id="SM00130">
    <property type="entry name" value="KR"/>
    <property type="match status" value="1"/>
</dbReference>
<evidence type="ECO:0000313" key="7">
    <source>
        <dbReference type="EMBL" id="PFX19670.1"/>
    </source>
</evidence>
<accession>A0A2B4RSZ2</accession>
<evidence type="ECO:0000256" key="1">
    <source>
        <dbReference type="ARBA" id="ARBA00022572"/>
    </source>
</evidence>
<gene>
    <name evidence="7" type="primary">PLAT</name>
    <name evidence="7" type="ORF">AWC38_SpisGene15917</name>
</gene>
<dbReference type="OrthoDB" id="4781at2759"/>
<evidence type="ECO:0000256" key="5">
    <source>
        <dbReference type="SAM" id="SignalP"/>
    </source>
</evidence>
<organism evidence="7 8">
    <name type="scientific">Stylophora pistillata</name>
    <name type="common">Smooth cauliflower coral</name>
    <dbReference type="NCBI Taxonomy" id="50429"/>
    <lineage>
        <taxon>Eukaryota</taxon>
        <taxon>Metazoa</taxon>
        <taxon>Cnidaria</taxon>
        <taxon>Anthozoa</taxon>
        <taxon>Hexacorallia</taxon>
        <taxon>Scleractinia</taxon>
        <taxon>Astrocoeniina</taxon>
        <taxon>Pocilloporidae</taxon>
        <taxon>Stylophora</taxon>
    </lineage>
</organism>
<dbReference type="SUPFAM" id="SSF57440">
    <property type="entry name" value="Kringle-like"/>
    <property type="match status" value="1"/>
</dbReference>
<sequence>MEFKVILLLILQSVGTVTPLLFDRELEIINSKWSDVPIAVRHVEFIGTVDNGTLDCFIPGFKKYRWEFINKASAGPFAESASLIQDEEIKEHQSEIRIGKGGIPMATEMLVVSCEAMLENRPRFQIIWVITRLHSPLGYPTDPRVCYFHLTKYKKLTCIDYKWWFNTDCYYNKGKEYRGTAYITKSNPPLDCQYWYLNRPNYGSSRNKVDFDKEHRYCRNPTNEHSLWCITTSTKKSLIKQYCAVQECSDCLYGYGNGTFDIYNFESYDTAWLIPTFPKYEGRLIETLKDDENGLPRLCMSGKGWEFNLCRPRKGMAGPHCLIAKEKSQESLITRRDDSRLEWAECRIPQCTVRQVWFLFFNSFGQPYLKESNVEDVEIIIVKGKRSEIIKFAAFGIHRASGLSIGTDELRLGKYARSFILTPRVPPKRLSTIEIRDVTEKCSGKYFLKYTFVEGNPKIQQTIYKGNFRLIVRDPMMLSITPGKRELCPGERGSLDVQVSGGFKLLEGSIKWKYGFSQNNINQQISIENQLFELSSDFKEITLNKVQKDTWVRVYGSSFAGEASSTALFKVKALPHLVAKSPTQVFVFQGDDVYLTADSERGVMTTWTFEAQVIPDVPDDPDMAFLRTLQNSTVSETLVISSVGWRHFGIYAVETEKNGCKNTVTFHLQQDEEREIGGETDIPEEEIDNIESSVENERFCTVRHLSFSEYQQSDHSTSWMFDIPCGKQEGNDEEINEHYEHPIKELSPCSVITSYSFVSDADRPHKLHIRVNESSSLEEYVGDVNFMKTSYFQSSSGDDLLHYYFFPEPVAARFIQFTADPAEDSMCLHKLAVSGCSLLQSECNPGSFTVDSILCNDMHSSMLKEEHVKKLPACSLITSYQFQSNGRMRHKLLASHSSSMVLTEYDGHTEAKVDQAGNEWFYNITLNEPITARYVQIVPDRADKSRSIKNLQINGCRLDKKWCNIEWEQFRQSKMKCNEGEITPVYSEHPLFVFPSCNLISSYQFVATTQQHALLLSDNNPALLSSFREGFDIESYHWKDEESIFVCKLKSPVAARFLQFLCGRTRNLNASCVNTLTITGCPVEDSWCKTQSFKTVIEEYHVESDYFDTGAGRSLLKTAALSVLTPLWMFLVGKYNLDGRFIKFISKFLRRCIRSTKGVDKGDCILEEKLDEDFAEDDVGEGKLDGEGEEDSIQKGETDNDCEGETE</sequence>
<dbReference type="PROSITE" id="PS50070">
    <property type="entry name" value="KRINGLE_2"/>
    <property type="match status" value="1"/>
</dbReference>
<evidence type="ECO:0000256" key="3">
    <source>
        <dbReference type="PROSITE-ProRule" id="PRU00121"/>
    </source>
</evidence>
<dbReference type="InterPro" id="IPR038178">
    <property type="entry name" value="Kringle_sf"/>
</dbReference>
<feature type="signal peptide" evidence="5">
    <location>
        <begin position="1"/>
        <end position="16"/>
    </location>
</feature>
<dbReference type="Proteomes" id="UP000225706">
    <property type="component" value="Unassembled WGS sequence"/>
</dbReference>
<dbReference type="InterPro" id="IPR013806">
    <property type="entry name" value="Kringle-like"/>
</dbReference>
<dbReference type="Pfam" id="PF00051">
    <property type="entry name" value="Kringle"/>
    <property type="match status" value="1"/>
</dbReference>
<proteinExistence type="predicted"/>
<feature type="compositionally biased region" description="Basic and acidic residues" evidence="4">
    <location>
        <begin position="1180"/>
        <end position="1198"/>
    </location>
</feature>
<dbReference type="InterPro" id="IPR000001">
    <property type="entry name" value="Kringle"/>
</dbReference>
<dbReference type="Gene3D" id="2.40.20.10">
    <property type="entry name" value="Plasminogen Kringle 4"/>
    <property type="match status" value="1"/>
</dbReference>
<dbReference type="EMBL" id="LSMT01000349">
    <property type="protein sequence ID" value="PFX19670.1"/>
    <property type="molecule type" value="Genomic_DNA"/>
</dbReference>
<dbReference type="PRINTS" id="PR00018">
    <property type="entry name" value="KRINGLE"/>
</dbReference>
<feature type="chain" id="PRO_5012608961" evidence="5">
    <location>
        <begin position="17"/>
        <end position="1207"/>
    </location>
</feature>
<comment type="caution">
    <text evidence="7">The sequence shown here is derived from an EMBL/GenBank/DDBJ whole genome shotgun (WGS) entry which is preliminary data.</text>
</comment>
<dbReference type="AlphaFoldDB" id="A0A2B4RSZ2"/>
<comment type="caution">
    <text evidence="3">Lacks conserved residue(s) required for the propagation of feature annotation.</text>
</comment>
<protein>
    <submittedName>
        <fullName evidence="7">Tissue-type plasminogen activator</fullName>
    </submittedName>
</protein>
<dbReference type="InterPro" id="IPR018056">
    <property type="entry name" value="Kringle_CS"/>
</dbReference>
<evidence type="ECO:0000256" key="2">
    <source>
        <dbReference type="ARBA" id="ARBA00023157"/>
    </source>
</evidence>
<dbReference type="PROSITE" id="PS00021">
    <property type="entry name" value="KRINGLE_1"/>
    <property type="match status" value="1"/>
</dbReference>
<keyword evidence="5" id="KW-0732">Signal</keyword>
<feature type="region of interest" description="Disordered" evidence="4">
    <location>
        <begin position="1176"/>
        <end position="1207"/>
    </location>
</feature>
<feature type="domain" description="Kringle" evidence="6">
    <location>
        <begin position="168"/>
        <end position="248"/>
    </location>
</feature>
<name>A0A2B4RSZ2_STYPI</name>
<keyword evidence="1 3" id="KW-0420">Kringle</keyword>
<dbReference type="STRING" id="50429.A0A2B4RSZ2"/>
<keyword evidence="8" id="KW-1185">Reference proteome</keyword>
<evidence type="ECO:0000313" key="8">
    <source>
        <dbReference type="Proteomes" id="UP000225706"/>
    </source>
</evidence>
<keyword evidence="2" id="KW-1015">Disulfide bond</keyword>